<dbReference type="Gene3D" id="3.30.70.1320">
    <property type="entry name" value="Multidrug efflux transporter AcrB pore domain like"/>
    <property type="match status" value="1"/>
</dbReference>
<dbReference type="EMBL" id="DTMM01000153">
    <property type="protein sequence ID" value="HFT93720.1"/>
    <property type="molecule type" value="Genomic_DNA"/>
</dbReference>
<gene>
    <name evidence="2" type="ORF">ENX03_07285</name>
</gene>
<dbReference type="Gene3D" id="3.30.2090.10">
    <property type="entry name" value="Multidrug efflux transporter AcrB TolC docking domain, DN and DC subdomains"/>
    <property type="match status" value="2"/>
</dbReference>
<dbReference type="Pfam" id="PF00873">
    <property type="entry name" value="ACR_tran"/>
    <property type="match status" value="1"/>
</dbReference>
<comment type="caution">
    <text evidence="2">The sequence shown here is derived from an EMBL/GenBank/DDBJ whole genome shotgun (WGS) entry which is preliminary data.</text>
</comment>
<dbReference type="InterPro" id="IPR001036">
    <property type="entry name" value="Acrflvin-R"/>
</dbReference>
<feature type="transmembrane region" description="Helical" evidence="1">
    <location>
        <begin position="422"/>
        <end position="443"/>
    </location>
</feature>
<dbReference type="SUPFAM" id="SSF82714">
    <property type="entry name" value="Multidrug efflux transporter AcrB TolC docking domain, DN and DC subdomains"/>
    <property type="match status" value="1"/>
</dbReference>
<dbReference type="GO" id="GO:0005886">
    <property type="term" value="C:plasma membrane"/>
    <property type="evidence" value="ECO:0007669"/>
    <property type="project" value="TreeGrafter"/>
</dbReference>
<evidence type="ECO:0000256" key="1">
    <source>
        <dbReference type="SAM" id="Phobius"/>
    </source>
</evidence>
<dbReference type="Gene3D" id="1.20.1640.10">
    <property type="entry name" value="Multidrug efflux transporter AcrB transmembrane domain"/>
    <property type="match status" value="2"/>
</dbReference>
<feature type="transmembrane region" description="Helical" evidence="1">
    <location>
        <begin position="464"/>
        <end position="487"/>
    </location>
</feature>
<dbReference type="InterPro" id="IPR027463">
    <property type="entry name" value="AcrB_DN_DC_subdom"/>
</dbReference>
<proteinExistence type="predicted"/>
<sequence>MSGQGVRRVPLGLEASGVSDLKNRFSPSVPPARPDTFLGRLSGANLSNPYPLIALLLAVLVWGSLAVKHLPRDIFPQIPIPVVMVATFYPGMNATQVERNITSLMERQFTMAGDVESIHSRSLNGISLIKVIFHSHVPVNQAVSEISELSLSLLSSLPPGTLPPMIVSYSFSNVPVCHVLLTSDSLSQAQLYDIASNIVRPQLGSLQGVSAPPIFGGKVRQVSLYIHPNRLINRHLTPLDIVNAIYRQNTLIPTGNIRIGSLNYFTRFNSQVPDLSGIRDIPVALSHRVPVFVRDVADVRDSFAPQENLVLVDGKPSVVLPIYRETGYSALSVIGQIRDALPHLDKVPREVKASVLFDQTIYIRDALSSLLRETLLGVLTSAVFIFLILGDMRLGLLGILALPLTYMGVLAFLGVTGGTVNIMTLGGLAISVGPMIDHLVLVIESIKSHGIDPRDPPVSMLRGIIPILTPTVIATLAMIIVFVPLFFLSGLIHYLFTPLAISVIGANTMSLIFSLTLIPWMAYLVTHYLPARKGKTDARLPALLDKFFDWYRDRLERLLDRPGLTLATVALVIGAFLSTAHLIRLNLYPVIDSGQFRIFVHFPGGSRLMYSREEAIEIDQTIRKGLPPGSVASIVSNIGIKAGWSSMYNPNAGTDTAVIDVALDSGKRRQWSTTRAITRLEGLLKARFPDTIFIFKPAGIIEDLISRGRMAPVTVEIHGDDLNNNLLYAKRLTHLFRNVPGVLSSNVFQRSHYPTLAIHVDRVLSEIVGTNVLEISQNVLVALNSNNQIRPIPWIDPSSGFFYFLSILYPPGFFRNMDDLNNLAVAHTRGHHITILGELATVRHADDPEEITHDRLDRAIDILVVPSQGRSITVSGHLRHLIETIPQPQGIYARFVGMTQHIRSSFSRMRDGIVLAIFFLFLLLLVFYRSFLAPLVVLGVVPLSIGGSVFALWLTQSSLNLVSIMGILMTIGIATSNSIILMNRYLELERSGLSPRDAIIRGSRERIRPVLITSFSAVFAMIPVSIHWGTGTENTIPLARAVIGGLGVATPLTLFAIPVIWSLASSRFRTQTTERGSGD</sequence>
<dbReference type="AlphaFoldDB" id="A0A7C3LSR2"/>
<reference evidence="2" key="1">
    <citation type="journal article" date="2020" name="mSystems">
        <title>Genome- and Community-Level Interaction Insights into Carbon Utilization and Element Cycling Functions of Hydrothermarchaeota in Hydrothermal Sediment.</title>
        <authorList>
            <person name="Zhou Z."/>
            <person name="Liu Y."/>
            <person name="Xu W."/>
            <person name="Pan J."/>
            <person name="Luo Z.H."/>
            <person name="Li M."/>
        </authorList>
    </citation>
    <scope>NUCLEOTIDE SEQUENCE [LARGE SCALE GENOMIC DNA]</scope>
    <source>
        <strain evidence="2">SpSt-902</strain>
    </source>
</reference>
<name>A0A7C3LSR2_9BACT</name>
<keyword evidence="1" id="KW-0472">Membrane</keyword>
<dbReference type="PRINTS" id="PR00702">
    <property type="entry name" value="ACRIFLAVINRP"/>
</dbReference>
<feature type="transmembrane region" description="Helical" evidence="1">
    <location>
        <begin position="912"/>
        <end position="928"/>
    </location>
</feature>
<dbReference type="PANTHER" id="PTHR32063">
    <property type="match status" value="1"/>
</dbReference>
<accession>A0A7C3LSR2</accession>
<keyword evidence="1" id="KW-1133">Transmembrane helix</keyword>
<dbReference type="SUPFAM" id="SSF82693">
    <property type="entry name" value="Multidrug efflux transporter AcrB pore domain, PN1, PN2, PC1 and PC2 subdomains"/>
    <property type="match status" value="2"/>
</dbReference>
<dbReference type="Gene3D" id="3.30.70.1430">
    <property type="entry name" value="Multidrug efflux transporter AcrB pore domain"/>
    <property type="match status" value="2"/>
</dbReference>
<organism evidence="2">
    <name type="scientific">Leptospirillum ferriphilum</name>
    <dbReference type="NCBI Taxonomy" id="178606"/>
    <lineage>
        <taxon>Bacteria</taxon>
        <taxon>Pseudomonadati</taxon>
        <taxon>Nitrospirota</taxon>
        <taxon>Nitrospiria</taxon>
        <taxon>Nitrospirales</taxon>
        <taxon>Nitrospiraceae</taxon>
        <taxon>Leptospirillum</taxon>
    </lineage>
</organism>
<feature type="transmembrane region" description="Helical" evidence="1">
    <location>
        <begin position="961"/>
        <end position="986"/>
    </location>
</feature>
<feature type="transmembrane region" description="Helical" evidence="1">
    <location>
        <begin position="396"/>
        <end position="416"/>
    </location>
</feature>
<feature type="transmembrane region" description="Helical" evidence="1">
    <location>
        <begin position="499"/>
        <end position="525"/>
    </location>
</feature>
<feature type="transmembrane region" description="Helical" evidence="1">
    <location>
        <begin position="935"/>
        <end position="955"/>
    </location>
</feature>
<dbReference type="PANTHER" id="PTHR32063:SF8">
    <property type="entry name" value="CATION EFFLUX PROTEIN"/>
    <property type="match status" value="1"/>
</dbReference>
<feature type="transmembrane region" description="Helical" evidence="1">
    <location>
        <begin position="370"/>
        <end position="389"/>
    </location>
</feature>
<keyword evidence="1" id="KW-0812">Transmembrane</keyword>
<dbReference type="GO" id="GO:0042910">
    <property type="term" value="F:xenobiotic transmembrane transporter activity"/>
    <property type="evidence" value="ECO:0007669"/>
    <property type="project" value="TreeGrafter"/>
</dbReference>
<feature type="transmembrane region" description="Helical" evidence="1">
    <location>
        <begin position="564"/>
        <end position="583"/>
    </location>
</feature>
<feature type="transmembrane region" description="Helical" evidence="1">
    <location>
        <begin position="1038"/>
        <end position="1061"/>
    </location>
</feature>
<evidence type="ECO:0000313" key="2">
    <source>
        <dbReference type="EMBL" id="HFT93720.1"/>
    </source>
</evidence>
<dbReference type="SUPFAM" id="SSF82866">
    <property type="entry name" value="Multidrug efflux transporter AcrB transmembrane domain"/>
    <property type="match status" value="2"/>
</dbReference>
<feature type="transmembrane region" description="Helical" evidence="1">
    <location>
        <begin position="1007"/>
        <end position="1026"/>
    </location>
</feature>
<protein>
    <submittedName>
        <fullName evidence="2">Efflux RND transporter permease subunit</fullName>
    </submittedName>
</protein>
<dbReference type="Gene3D" id="3.30.70.1440">
    <property type="entry name" value="Multidrug efflux transporter AcrB pore domain"/>
    <property type="match status" value="1"/>
</dbReference>